<accession>A0A2C9CAR6</accession>
<dbReference type="EMBL" id="LT934425">
    <property type="protein sequence ID" value="SOH02781.1"/>
    <property type="molecule type" value="Genomic_DNA"/>
</dbReference>
<gene>
    <name evidence="1" type="ORF">KSMBR1_0265</name>
</gene>
<name>A0A2C9CAR6_KUEST</name>
<sequence length="74" mass="8368">MERMAKKVTLLFFIQIINNVIVPPLSGDEPYRQFLCTLPFVSACFLTKYLMVKYEMLNTNPPPAPPPAGDIIPL</sequence>
<organism evidence="1 2">
    <name type="scientific">Kuenenia stuttgartiensis</name>
    <dbReference type="NCBI Taxonomy" id="174633"/>
    <lineage>
        <taxon>Bacteria</taxon>
        <taxon>Pseudomonadati</taxon>
        <taxon>Planctomycetota</taxon>
        <taxon>Candidatus Brocadiia</taxon>
        <taxon>Candidatus Brocadiales</taxon>
        <taxon>Candidatus Brocadiaceae</taxon>
        <taxon>Candidatus Kuenenia</taxon>
    </lineage>
</organism>
<protein>
    <submittedName>
        <fullName evidence="1">Uncharacterized protein</fullName>
    </submittedName>
</protein>
<evidence type="ECO:0000313" key="1">
    <source>
        <dbReference type="EMBL" id="SOH02781.1"/>
    </source>
</evidence>
<evidence type="ECO:0000313" key="2">
    <source>
        <dbReference type="Proteomes" id="UP000221734"/>
    </source>
</evidence>
<proteinExistence type="predicted"/>
<dbReference type="KEGG" id="kst:KSMBR1_0265"/>
<reference evidence="1" key="1">
    <citation type="submission" date="2017-10" db="EMBL/GenBank/DDBJ databases">
        <authorList>
            <person name="Banno H."/>
            <person name="Chua N.-H."/>
        </authorList>
    </citation>
    <scope>NUCLEOTIDE SEQUENCE [LARGE SCALE GENOMIC DNA]</scope>
    <source>
        <strain evidence="1">Kuenenia_mbr1_ru-nijmegen</strain>
    </source>
</reference>
<dbReference type="AlphaFoldDB" id="A0A2C9CAR6"/>
<dbReference type="Proteomes" id="UP000221734">
    <property type="component" value="Chromosome Kuenenia_stuttgartiensis_MBR1"/>
</dbReference>
<keyword evidence="2" id="KW-1185">Reference proteome</keyword>